<proteinExistence type="predicted"/>
<feature type="compositionally biased region" description="Basic and acidic residues" evidence="1">
    <location>
        <begin position="24"/>
        <end position="93"/>
    </location>
</feature>
<evidence type="ECO:0000256" key="2">
    <source>
        <dbReference type="SAM" id="SignalP"/>
    </source>
</evidence>
<dbReference type="PROSITE" id="PS51257">
    <property type="entry name" value="PROKAR_LIPOPROTEIN"/>
    <property type="match status" value="1"/>
</dbReference>
<organism evidence="3 4">
    <name type="scientific">Helcococcus ovis</name>
    <dbReference type="NCBI Taxonomy" id="72026"/>
    <lineage>
        <taxon>Bacteria</taxon>
        <taxon>Bacillati</taxon>
        <taxon>Bacillota</taxon>
        <taxon>Tissierellia</taxon>
        <taxon>Tissierellales</taxon>
        <taxon>Peptoniphilaceae</taxon>
        <taxon>Helcococcus</taxon>
    </lineage>
</organism>
<keyword evidence="2" id="KW-0732">Signal</keyword>
<protein>
    <recommendedName>
        <fullName evidence="5">Lipoprotein</fullName>
    </recommendedName>
</protein>
<dbReference type="GeneID" id="97031367"/>
<evidence type="ECO:0000313" key="4">
    <source>
        <dbReference type="Proteomes" id="UP000297454"/>
    </source>
</evidence>
<dbReference type="Proteomes" id="UP000297454">
    <property type="component" value="Unassembled WGS sequence"/>
</dbReference>
<feature type="chain" id="PRO_5043195213" description="Lipoprotein" evidence="2">
    <location>
        <begin position="19"/>
        <end position="143"/>
    </location>
</feature>
<accession>A0A4R9C4E3</accession>
<feature type="signal peptide" evidence="2">
    <location>
        <begin position="1"/>
        <end position="18"/>
    </location>
</feature>
<sequence length="143" mass="16900">MKKLKLLSLVLAISVVFAGCQANKPKETIKETVTEKHDHKDDKKDDHKHDHKDDKKHDHKDDKKDDHKHDHKDDKKHDHKDMPTELKEEDIKSIEKHGDHYHIKTKDGSEFITHEDLTSMFPNIKVKEYKGDDHHDHDDKKAQ</sequence>
<evidence type="ECO:0000313" key="3">
    <source>
        <dbReference type="EMBL" id="TFF67271.1"/>
    </source>
</evidence>
<gene>
    <name evidence="3" type="ORF">EQF91_01210</name>
</gene>
<feature type="region of interest" description="Disordered" evidence="1">
    <location>
        <begin position="20"/>
        <end position="93"/>
    </location>
</feature>
<dbReference type="OrthoDB" id="3264350at2"/>
<keyword evidence="4" id="KW-1185">Reference proteome</keyword>
<comment type="caution">
    <text evidence="3">The sequence shown here is derived from an EMBL/GenBank/DDBJ whole genome shotgun (WGS) entry which is preliminary data.</text>
</comment>
<reference evidence="3 4" key="1">
    <citation type="submission" date="2019-01" db="EMBL/GenBank/DDBJ databases">
        <title>Draft Genome Sequences of Helcococcus ovis Strains Isolated from the Uterus and Vagina of Dairy Cows with Metritis.</title>
        <authorList>
            <person name="Cunha F."/>
            <person name="Jeon S.J."/>
            <person name="Kutzer P."/>
            <person name="Galvao K.N."/>
        </authorList>
    </citation>
    <scope>NUCLEOTIDE SEQUENCE [LARGE SCALE GENOMIC DNA]</scope>
    <source>
        <strain evidence="3 4">KG-37</strain>
    </source>
</reference>
<name>A0A4R9C4E3_9FIRM</name>
<evidence type="ECO:0000256" key="1">
    <source>
        <dbReference type="SAM" id="MobiDB-lite"/>
    </source>
</evidence>
<dbReference type="RefSeq" id="WP_134711466.1">
    <property type="nucleotide sequence ID" value="NZ_CP119081.1"/>
</dbReference>
<dbReference type="AlphaFoldDB" id="A0A4R9C4E3"/>
<dbReference type="EMBL" id="SCFR01000003">
    <property type="protein sequence ID" value="TFF67271.1"/>
    <property type="molecule type" value="Genomic_DNA"/>
</dbReference>
<evidence type="ECO:0008006" key="5">
    <source>
        <dbReference type="Google" id="ProtNLM"/>
    </source>
</evidence>